<dbReference type="EMBL" id="VULQ01000001">
    <property type="protein sequence ID" value="MSS76910.1"/>
    <property type="molecule type" value="Genomic_DNA"/>
</dbReference>
<accession>A0A6N7VBU9</accession>
<dbReference type="Proteomes" id="UP000441925">
    <property type="component" value="Unassembled WGS sequence"/>
</dbReference>
<feature type="active site" evidence="10">
    <location>
        <position position="81"/>
    </location>
</feature>
<evidence type="ECO:0000313" key="13">
    <source>
        <dbReference type="EMBL" id="MSS76910.1"/>
    </source>
</evidence>
<gene>
    <name evidence="13" type="primary">pepT</name>
    <name evidence="13" type="ORF">FYJ26_00410</name>
</gene>
<dbReference type="Gene3D" id="3.40.630.10">
    <property type="entry name" value="Zn peptidases"/>
    <property type="match status" value="1"/>
</dbReference>
<dbReference type="InterPro" id="IPR002933">
    <property type="entry name" value="Peptidase_M20"/>
</dbReference>
<dbReference type="AlphaFoldDB" id="A0A6N7VBU9"/>
<feature type="binding site" evidence="11">
    <location>
        <position position="139"/>
    </location>
    <ligand>
        <name>Zn(2+)</name>
        <dbReference type="ChEBI" id="CHEBI:29105"/>
        <label>1</label>
    </ligand>
</feature>
<feature type="binding site" evidence="11">
    <location>
        <position position="196"/>
    </location>
    <ligand>
        <name>Zn(2+)</name>
        <dbReference type="ChEBI" id="CHEBI:29105"/>
        <label>1</label>
    </ligand>
</feature>
<dbReference type="GO" id="GO:0008237">
    <property type="term" value="F:metallopeptidase activity"/>
    <property type="evidence" value="ECO:0007669"/>
    <property type="project" value="UniProtKB-KW"/>
</dbReference>
<evidence type="ECO:0000256" key="2">
    <source>
        <dbReference type="ARBA" id="ARBA00009692"/>
    </source>
</evidence>
<comment type="similarity">
    <text evidence="2">Belongs to the peptidase M20B family.</text>
</comment>
<dbReference type="Pfam" id="PF07687">
    <property type="entry name" value="M20_dimer"/>
    <property type="match status" value="1"/>
</dbReference>
<evidence type="ECO:0000259" key="12">
    <source>
        <dbReference type="Pfam" id="PF07687"/>
    </source>
</evidence>
<dbReference type="GO" id="GO:0006508">
    <property type="term" value="P:proteolysis"/>
    <property type="evidence" value="ECO:0007669"/>
    <property type="project" value="UniProtKB-UniRule"/>
</dbReference>
<dbReference type="Pfam" id="PF01546">
    <property type="entry name" value="Peptidase_M20"/>
    <property type="match status" value="1"/>
</dbReference>
<evidence type="ECO:0000256" key="9">
    <source>
        <dbReference type="NCBIfam" id="TIGR01882"/>
    </source>
</evidence>
<evidence type="ECO:0000256" key="4">
    <source>
        <dbReference type="ARBA" id="ARBA00022670"/>
    </source>
</evidence>
<dbReference type="GO" id="GO:0005829">
    <property type="term" value="C:cytosol"/>
    <property type="evidence" value="ECO:0007669"/>
    <property type="project" value="TreeGrafter"/>
</dbReference>
<dbReference type="SUPFAM" id="SSF55031">
    <property type="entry name" value="Bacterial exopeptidase dimerisation domain"/>
    <property type="match status" value="1"/>
</dbReference>
<dbReference type="GO" id="GO:0006518">
    <property type="term" value="P:peptide metabolic process"/>
    <property type="evidence" value="ECO:0007669"/>
    <property type="project" value="InterPro"/>
</dbReference>
<keyword evidence="4" id="KW-0645">Protease</keyword>
<evidence type="ECO:0000256" key="10">
    <source>
        <dbReference type="PIRSR" id="PIRSR037215-1"/>
    </source>
</evidence>
<dbReference type="InterPro" id="IPR010161">
    <property type="entry name" value="Peptidase_M20B"/>
</dbReference>
<dbReference type="NCBIfam" id="TIGR01882">
    <property type="entry name" value="peptidase-T"/>
    <property type="match status" value="1"/>
</dbReference>
<evidence type="ECO:0000313" key="14">
    <source>
        <dbReference type="Proteomes" id="UP000441925"/>
    </source>
</evidence>
<dbReference type="SUPFAM" id="SSF53187">
    <property type="entry name" value="Zn-dependent exopeptidases"/>
    <property type="match status" value="1"/>
</dbReference>
<evidence type="ECO:0000256" key="7">
    <source>
        <dbReference type="ARBA" id="ARBA00022833"/>
    </source>
</evidence>
<feature type="binding site" evidence="11">
    <location>
        <position position="174"/>
    </location>
    <ligand>
        <name>Zn(2+)</name>
        <dbReference type="ChEBI" id="CHEBI:29105"/>
        <label>2</label>
    </ligand>
</feature>
<keyword evidence="7 11" id="KW-0862">Zinc</keyword>
<evidence type="ECO:0000256" key="6">
    <source>
        <dbReference type="ARBA" id="ARBA00022801"/>
    </source>
</evidence>
<dbReference type="Gene3D" id="3.30.70.360">
    <property type="match status" value="1"/>
</dbReference>
<feature type="binding site" evidence="11">
    <location>
        <position position="377"/>
    </location>
    <ligand>
        <name>Zn(2+)</name>
        <dbReference type="ChEBI" id="CHEBI:29105"/>
        <label>2</label>
    </ligand>
</feature>
<dbReference type="PANTHER" id="PTHR42994:SF1">
    <property type="entry name" value="PEPTIDASE T"/>
    <property type="match status" value="1"/>
</dbReference>
<evidence type="ECO:0000256" key="5">
    <source>
        <dbReference type="ARBA" id="ARBA00022723"/>
    </source>
</evidence>
<dbReference type="PROSITE" id="PS00758">
    <property type="entry name" value="ARGE_DAPE_CPG2_1"/>
    <property type="match status" value="1"/>
</dbReference>
<proteinExistence type="inferred from homology"/>
<evidence type="ECO:0000256" key="8">
    <source>
        <dbReference type="ARBA" id="ARBA00023049"/>
    </source>
</evidence>
<keyword evidence="5 11" id="KW-0479">Metal-binding</keyword>
<organism evidence="13 14">
    <name type="scientific">Anaerococcus porci</name>
    <dbReference type="NCBI Taxonomy" id="2652269"/>
    <lineage>
        <taxon>Bacteria</taxon>
        <taxon>Bacillati</taxon>
        <taxon>Bacillota</taxon>
        <taxon>Tissierellia</taxon>
        <taxon>Tissierellales</taxon>
        <taxon>Peptoniphilaceae</taxon>
        <taxon>Anaerococcus</taxon>
    </lineage>
</organism>
<dbReference type="NCBIfam" id="NF009920">
    <property type="entry name" value="PRK13381.1"/>
    <property type="match status" value="1"/>
</dbReference>
<dbReference type="PROSITE" id="PS00759">
    <property type="entry name" value="ARGE_DAPE_CPG2_2"/>
    <property type="match status" value="1"/>
</dbReference>
<dbReference type="PANTHER" id="PTHR42994">
    <property type="entry name" value="PEPTIDASE T"/>
    <property type="match status" value="1"/>
</dbReference>
<reference evidence="13 14" key="1">
    <citation type="submission" date="2019-08" db="EMBL/GenBank/DDBJ databases">
        <title>In-depth cultivation of the pig gut microbiome towards novel bacterial diversity and tailored functional studies.</title>
        <authorList>
            <person name="Wylensek D."/>
            <person name="Hitch T.C.A."/>
            <person name="Clavel T."/>
        </authorList>
    </citation>
    <scope>NUCLEOTIDE SEQUENCE [LARGE SCALE GENOMIC DNA]</scope>
    <source>
        <strain evidence="13 14">WCA-380-WT-2B</strain>
    </source>
</reference>
<dbReference type="InterPro" id="IPR001261">
    <property type="entry name" value="ArgE/DapE_CS"/>
</dbReference>
<dbReference type="GO" id="GO:0008270">
    <property type="term" value="F:zinc ion binding"/>
    <property type="evidence" value="ECO:0007669"/>
    <property type="project" value="InterPro"/>
</dbReference>
<dbReference type="RefSeq" id="WP_154538766.1">
    <property type="nucleotide sequence ID" value="NZ_VULQ01000001.1"/>
</dbReference>
<evidence type="ECO:0000256" key="11">
    <source>
        <dbReference type="PIRSR" id="PIRSR037215-2"/>
    </source>
</evidence>
<feature type="binding site" evidence="11">
    <location>
        <position position="139"/>
    </location>
    <ligand>
        <name>Zn(2+)</name>
        <dbReference type="ChEBI" id="CHEBI:29105"/>
        <label>2</label>
    </ligand>
</feature>
<keyword evidence="6 13" id="KW-0378">Hydrolase</keyword>
<keyword evidence="8" id="KW-0482">Metalloprotease</keyword>
<dbReference type="NCBIfam" id="NF003976">
    <property type="entry name" value="PRK05469.1"/>
    <property type="match status" value="1"/>
</dbReference>
<dbReference type="CDD" id="cd03892">
    <property type="entry name" value="M20_peptT"/>
    <property type="match status" value="1"/>
</dbReference>
<dbReference type="GO" id="GO:0045148">
    <property type="term" value="F:tripeptide aminopeptidase activity"/>
    <property type="evidence" value="ECO:0007669"/>
    <property type="project" value="UniProtKB-UniRule"/>
</dbReference>
<evidence type="ECO:0000256" key="3">
    <source>
        <dbReference type="ARBA" id="ARBA00022438"/>
    </source>
</evidence>
<protein>
    <recommendedName>
        <fullName evidence="9">Peptidase T</fullName>
        <ecNumber evidence="9">3.4.11.4</ecNumber>
    </recommendedName>
</protein>
<dbReference type="PIRSF" id="PIRSF037215">
    <property type="entry name" value="Peptidase_M20B"/>
    <property type="match status" value="1"/>
</dbReference>
<name>A0A6N7VBU9_9FIRM</name>
<dbReference type="InterPro" id="IPR036264">
    <property type="entry name" value="Bact_exopeptidase_dim_dom"/>
</dbReference>
<comment type="catalytic activity">
    <reaction evidence="1">
        <text>Release of the N-terminal residue from a tripeptide.</text>
        <dbReference type="EC" id="3.4.11.4"/>
    </reaction>
</comment>
<feature type="binding site" evidence="11">
    <location>
        <position position="79"/>
    </location>
    <ligand>
        <name>Zn(2+)</name>
        <dbReference type="ChEBI" id="CHEBI:29105"/>
        <label>1</label>
    </ligand>
</feature>
<feature type="active site" description="Proton acceptor" evidence="10">
    <location>
        <position position="173"/>
    </location>
</feature>
<evidence type="ECO:0000256" key="1">
    <source>
        <dbReference type="ARBA" id="ARBA00000870"/>
    </source>
</evidence>
<feature type="domain" description="Peptidase M20 dimerisation" evidence="12">
    <location>
        <begin position="205"/>
        <end position="306"/>
    </location>
</feature>
<comment type="cofactor">
    <cofactor evidence="11">
        <name>Zn(2+)</name>
        <dbReference type="ChEBI" id="CHEBI:29105"/>
    </cofactor>
    <text evidence="11">Binds 2 Zn(2+) ions per subunit.</text>
</comment>
<comment type="caution">
    <text evidence="13">The sequence shown here is derived from an EMBL/GenBank/DDBJ whole genome shotgun (WGS) entry which is preliminary data.</text>
</comment>
<keyword evidence="14" id="KW-1185">Reference proteome</keyword>
<dbReference type="InterPro" id="IPR011650">
    <property type="entry name" value="Peptidase_M20_dimer"/>
</dbReference>
<keyword evidence="3 13" id="KW-0031">Aminopeptidase</keyword>
<sequence length="409" mass="45641">MTDICNRFLKYIAIDTKSNPEKASEIKPTSEGQLELAKVLKDELRDLGLESTINEEGFLFSTLKANIDKDLPKVGFIAHMDTSPEMDGKIVDPQIIKYKGGDIKLNDNIYLKTSEFPVLDNLVGKTLITTRGKSLLGADDKAGIAAIMNALEFLVNNPEIKHGDIKIAFTPDEEIGTGCDSFDVCSFGADFAYTIDGGRLGELEYESFNAADAKIYIKGKSVHPGTAKNTMINSISLAKELDDMLGQVQRPEHTEGYEGFYHMVSIKGSVEDTQLNYIIRDFNKDEFQIKKAFLSDCIEFLNKKYNNNIKLDLSDTYYNMGDILKDKQEIIDYARKAMENLGIEVICQPIRGGTDGSKLSFMGLPCPNIFTGGYNFHGIYEFIPIEDMEMASKVIVEITKEISKNNKVI</sequence>
<dbReference type="EC" id="3.4.11.4" evidence="9"/>